<organism evidence="2 3">
    <name type="scientific">Rhodopirellula halodulae</name>
    <dbReference type="NCBI Taxonomy" id="2894198"/>
    <lineage>
        <taxon>Bacteria</taxon>
        <taxon>Pseudomonadati</taxon>
        <taxon>Planctomycetota</taxon>
        <taxon>Planctomycetia</taxon>
        <taxon>Pirellulales</taxon>
        <taxon>Pirellulaceae</taxon>
        <taxon>Rhodopirellula</taxon>
    </lineage>
</organism>
<name>A0ABS8NAV7_9BACT</name>
<keyword evidence="3" id="KW-1185">Reference proteome</keyword>
<keyword evidence="1" id="KW-0472">Membrane</keyword>
<reference evidence="2" key="1">
    <citation type="submission" date="2021-11" db="EMBL/GenBank/DDBJ databases">
        <title>Genome sequence.</title>
        <authorList>
            <person name="Sun Q."/>
        </authorList>
    </citation>
    <scope>NUCLEOTIDE SEQUENCE</scope>
    <source>
        <strain evidence="2">JC740</strain>
    </source>
</reference>
<gene>
    <name evidence="2" type="ORF">LOC71_00330</name>
</gene>
<dbReference type="Proteomes" id="UP001430306">
    <property type="component" value="Unassembled WGS sequence"/>
</dbReference>
<keyword evidence="1" id="KW-1133">Transmembrane helix</keyword>
<sequence>MSHQTSDFRYRLWMWLPPLLAVLAIVWGIGREYWAESEYKSAVNELADQGLPVTTTQIRDRYTNAEVDERSAEWTELFDAVVALREMSRDSVEGMDDLVPPGQPWPAEPFAALMSEKAAPLMAKFRELLASNTPIGSSSNYAAIPELLEDEFQFAYHSGESELALSVLEQWRKFVETLNASNRFQVWAQSSLMDAWFRTVRTSVTHEFWNEEQLQRLVSLSNGFHAIDIAERNDSRLASFVAWDPLQDSGVWVRYSEPNLRSTQPFGASAVHALAALQWIQRRDDVEGIRYRRRDRKEWQAKEQALTDETRSLVSVPSATLNRNVRNSWGVATEYGQRQEDSFRDRLEWTLTAINLRKYQVENGQFPRSLDALRTVGANDDDWTLATGERLGYRVGDGSKDGDQAVAVLWTDDGTNQGEEEPGVGRIPYSERKWGAGRAKQFEIWFD</sequence>
<evidence type="ECO:0000313" key="3">
    <source>
        <dbReference type="Proteomes" id="UP001430306"/>
    </source>
</evidence>
<accession>A0ABS8NAV7</accession>
<dbReference type="RefSeq" id="WP_230270299.1">
    <property type="nucleotide sequence ID" value="NZ_JAJKFW010000003.1"/>
</dbReference>
<evidence type="ECO:0000313" key="2">
    <source>
        <dbReference type="EMBL" id="MCC9640703.1"/>
    </source>
</evidence>
<keyword evidence="1" id="KW-0812">Transmembrane</keyword>
<comment type="caution">
    <text evidence="2">The sequence shown here is derived from an EMBL/GenBank/DDBJ whole genome shotgun (WGS) entry which is preliminary data.</text>
</comment>
<feature type="transmembrane region" description="Helical" evidence="1">
    <location>
        <begin position="12"/>
        <end position="30"/>
    </location>
</feature>
<proteinExistence type="predicted"/>
<evidence type="ECO:0000256" key="1">
    <source>
        <dbReference type="SAM" id="Phobius"/>
    </source>
</evidence>
<dbReference type="EMBL" id="JAJKFW010000003">
    <property type="protein sequence ID" value="MCC9640703.1"/>
    <property type="molecule type" value="Genomic_DNA"/>
</dbReference>
<protein>
    <submittedName>
        <fullName evidence="2">Uncharacterized protein</fullName>
    </submittedName>
</protein>